<dbReference type="InterPro" id="IPR001100">
    <property type="entry name" value="Pyr_nuc-diS_OxRdtase"/>
</dbReference>
<dbReference type="PANTHER" id="PTHR22912">
    <property type="entry name" value="DISULFIDE OXIDOREDUCTASE"/>
    <property type="match status" value="1"/>
</dbReference>
<name>A0A7U6GJ76_9GAMM</name>
<feature type="domain" description="Pyridine nucleotide-disulphide oxidoreductase dimerisation" evidence="12">
    <location>
        <begin position="354"/>
        <end position="458"/>
    </location>
</feature>
<keyword evidence="6" id="KW-1015">Disulfide bond</keyword>
<dbReference type="InterPro" id="IPR016156">
    <property type="entry name" value="FAD/NAD-linked_Rdtase_dimer_sf"/>
</dbReference>
<comment type="similarity">
    <text evidence="1 11">Belongs to the class-I pyridine nucleotide-disulfide oxidoreductase family.</text>
</comment>
<dbReference type="InterPro" id="IPR012999">
    <property type="entry name" value="Pyr_OxRdtase_I_AS"/>
</dbReference>
<keyword evidence="15" id="KW-1185">Reference proteome</keyword>
<feature type="disulfide bond" description="Redox-active" evidence="10">
    <location>
        <begin position="44"/>
        <end position="49"/>
    </location>
</feature>
<dbReference type="InterPro" id="IPR004099">
    <property type="entry name" value="Pyr_nucl-diS_OxRdtase_dimer"/>
</dbReference>
<dbReference type="RefSeq" id="WP_041067783.1">
    <property type="nucleotide sequence ID" value="NZ_AP012273.1"/>
</dbReference>
<evidence type="ECO:0000256" key="6">
    <source>
        <dbReference type="ARBA" id="ARBA00023157"/>
    </source>
</evidence>
<dbReference type="Proteomes" id="UP000031631">
    <property type="component" value="Chromosome"/>
</dbReference>
<evidence type="ECO:0000256" key="3">
    <source>
        <dbReference type="ARBA" id="ARBA00022827"/>
    </source>
</evidence>
<keyword evidence="9" id="KW-0547">Nucleotide-binding</keyword>
<dbReference type="PANTHER" id="PTHR22912:SF151">
    <property type="entry name" value="DIHYDROLIPOYL DEHYDROGENASE, MITOCHONDRIAL"/>
    <property type="match status" value="1"/>
</dbReference>
<comment type="cofactor">
    <cofactor evidence="9">
        <name>FAD</name>
        <dbReference type="ChEBI" id="CHEBI:57692"/>
    </cofactor>
    <text evidence="9">Binds 1 FAD per subunit.</text>
</comment>
<organism evidence="14 15">
    <name type="scientific">Thiolapillus brandeum</name>
    <dbReference type="NCBI Taxonomy" id="1076588"/>
    <lineage>
        <taxon>Bacteria</taxon>
        <taxon>Pseudomonadati</taxon>
        <taxon>Pseudomonadota</taxon>
        <taxon>Gammaproteobacteria</taxon>
        <taxon>Chromatiales</taxon>
        <taxon>Sedimenticolaceae</taxon>
        <taxon>Thiolapillus</taxon>
    </lineage>
</organism>
<feature type="binding site" evidence="9">
    <location>
        <position position="316"/>
    </location>
    <ligand>
        <name>FAD</name>
        <dbReference type="ChEBI" id="CHEBI:57692"/>
    </ligand>
</feature>
<feature type="binding site" evidence="9">
    <location>
        <position position="208"/>
    </location>
    <ligand>
        <name>NAD(+)</name>
        <dbReference type="ChEBI" id="CHEBI:57540"/>
    </ligand>
</feature>
<evidence type="ECO:0000313" key="14">
    <source>
        <dbReference type="EMBL" id="BAO44688.1"/>
    </source>
</evidence>
<dbReference type="GO" id="GO:0050660">
    <property type="term" value="F:flavin adenine dinucleotide binding"/>
    <property type="evidence" value="ECO:0007669"/>
    <property type="project" value="TreeGrafter"/>
</dbReference>
<dbReference type="SUPFAM" id="SSF55424">
    <property type="entry name" value="FAD/NAD-linked reductases, dimerisation (C-terminal) domain"/>
    <property type="match status" value="1"/>
</dbReference>
<evidence type="ECO:0000259" key="12">
    <source>
        <dbReference type="Pfam" id="PF02852"/>
    </source>
</evidence>
<dbReference type="PRINTS" id="PR00368">
    <property type="entry name" value="FADPNR"/>
</dbReference>
<dbReference type="PIRSF" id="PIRSF000350">
    <property type="entry name" value="Mercury_reductase_MerA"/>
    <property type="match status" value="1"/>
</dbReference>
<feature type="domain" description="FAD/NAD(P)-binding" evidence="13">
    <location>
        <begin position="6"/>
        <end position="331"/>
    </location>
</feature>
<evidence type="ECO:0000256" key="1">
    <source>
        <dbReference type="ARBA" id="ARBA00007532"/>
    </source>
</evidence>
<evidence type="ECO:0000256" key="4">
    <source>
        <dbReference type="ARBA" id="ARBA00023002"/>
    </source>
</evidence>
<keyword evidence="4 11" id="KW-0560">Oxidoreductase</keyword>
<protein>
    <submittedName>
        <fullName evidence="14">Dihydrolipoamide dehydrogenase</fullName>
        <ecNumber evidence="14">1.8.1.4</ecNumber>
    </submittedName>
</protein>
<feature type="binding site" evidence="9">
    <location>
        <position position="53"/>
    </location>
    <ligand>
        <name>FAD</name>
        <dbReference type="ChEBI" id="CHEBI:57692"/>
    </ligand>
</feature>
<dbReference type="Pfam" id="PF07992">
    <property type="entry name" value="Pyr_redox_2"/>
    <property type="match status" value="1"/>
</dbReference>
<keyword evidence="7 11" id="KW-0676">Redox-active center</keyword>
<dbReference type="FunFam" id="3.30.390.30:FF:000001">
    <property type="entry name" value="Dihydrolipoyl dehydrogenase"/>
    <property type="match status" value="1"/>
</dbReference>
<dbReference type="PRINTS" id="PR00411">
    <property type="entry name" value="PNDRDTASEI"/>
</dbReference>
<evidence type="ECO:0000259" key="13">
    <source>
        <dbReference type="Pfam" id="PF07992"/>
    </source>
</evidence>
<reference evidence="14 15" key="1">
    <citation type="journal article" date="2014" name="PLoS ONE">
        <title>Physiological and genomic features of a novel sulfur-oxidizing gammaproteobacterium belonging to a previously uncultivated symbiotic lineage isolated from a hydrothermal vent.</title>
        <authorList>
            <person name="Nunoura T."/>
            <person name="Takaki Y."/>
            <person name="Kazama H."/>
            <person name="Kakuta J."/>
            <person name="Shimamura S."/>
            <person name="Makita H."/>
            <person name="Hirai M."/>
            <person name="Miyazaki M."/>
            <person name="Takai K."/>
        </authorList>
    </citation>
    <scope>NUCLEOTIDE SEQUENCE [LARGE SCALE GENOMIC DNA]</scope>
    <source>
        <strain evidence="14 15">Hiromi1</strain>
    </source>
</reference>
<dbReference type="OrthoDB" id="9800167at2"/>
<feature type="binding site" evidence="9">
    <location>
        <begin position="148"/>
        <end position="150"/>
    </location>
    <ligand>
        <name>FAD</name>
        <dbReference type="ChEBI" id="CHEBI:57692"/>
    </ligand>
</feature>
<dbReference type="GO" id="GO:0004148">
    <property type="term" value="F:dihydrolipoyl dehydrogenase (NADH) activity"/>
    <property type="evidence" value="ECO:0007669"/>
    <property type="project" value="UniProtKB-EC"/>
</dbReference>
<keyword evidence="2 11" id="KW-0285">Flavoprotein</keyword>
<evidence type="ECO:0000313" key="15">
    <source>
        <dbReference type="Proteomes" id="UP000031631"/>
    </source>
</evidence>
<dbReference type="PROSITE" id="PS00076">
    <property type="entry name" value="PYRIDINE_REDOX_1"/>
    <property type="match status" value="1"/>
</dbReference>
<feature type="binding site" evidence="9">
    <location>
        <begin position="185"/>
        <end position="192"/>
    </location>
    <ligand>
        <name>NAD(+)</name>
        <dbReference type="ChEBI" id="CHEBI:57540"/>
    </ligand>
</feature>
<feature type="binding site" evidence="9">
    <location>
        <begin position="322"/>
        <end position="325"/>
    </location>
    <ligand>
        <name>FAD</name>
        <dbReference type="ChEBI" id="CHEBI:57692"/>
    </ligand>
</feature>
<dbReference type="AlphaFoldDB" id="A0A7U6GJ76"/>
<evidence type="ECO:0000256" key="9">
    <source>
        <dbReference type="PIRSR" id="PIRSR000350-3"/>
    </source>
</evidence>
<evidence type="ECO:0000256" key="10">
    <source>
        <dbReference type="PIRSR" id="PIRSR000350-4"/>
    </source>
</evidence>
<dbReference type="KEGG" id="tbn:TBH_C1771"/>
<dbReference type="InterPro" id="IPR050151">
    <property type="entry name" value="Class-I_Pyr_Nuc-Dis_Oxidored"/>
</dbReference>
<gene>
    <name evidence="14" type="ORF">TBH_C1771</name>
</gene>
<dbReference type="SUPFAM" id="SSF51905">
    <property type="entry name" value="FAD/NAD(P)-binding domain"/>
    <property type="match status" value="1"/>
</dbReference>
<dbReference type="Gene3D" id="3.50.50.60">
    <property type="entry name" value="FAD/NAD(P)-binding domain"/>
    <property type="match status" value="2"/>
</dbReference>
<dbReference type="InterPro" id="IPR036188">
    <property type="entry name" value="FAD/NAD-bd_sf"/>
</dbReference>
<dbReference type="Gene3D" id="3.30.390.30">
    <property type="match status" value="1"/>
</dbReference>
<dbReference type="Pfam" id="PF02852">
    <property type="entry name" value="Pyr_redox_dim"/>
    <property type="match status" value="1"/>
</dbReference>
<feature type="active site" description="Proton acceptor" evidence="8">
    <location>
        <position position="449"/>
    </location>
</feature>
<keyword evidence="3 9" id="KW-0274">FAD</keyword>
<evidence type="ECO:0000256" key="8">
    <source>
        <dbReference type="PIRSR" id="PIRSR000350-2"/>
    </source>
</evidence>
<keyword evidence="5 9" id="KW-0520">NAD</keyword>
<accession>A0A7U6GJ76</accession>
<evidence type="ECO:0000256" key="5">
    <source>
        <dbReference type="ARBA" id="ARBA00023027"/>
    </source>
</evidence>
<feature type="binding site" evidence="9">
    <location>
        <position position="276"/>
    </location>
    <ligand>
        <name>NAD(+)</name>
        <dbReference type="ChEBI" id="CHEBI:57540"/>
    </ligand>
</feature>
<dbReference type="EMBL" id="AP012273">
    <property type="protein sequence ID" value="BAO44688.1"/>
    <property type="molecule type" value="Genomic_DNA"/>
</dbReference>
<dbReference type="EC" id="1.8.1.4" evidence="14"/>
<evidence type="ECO:0000256" key="11">
    <source>
        <dbReference type="RuleBase" id="RU003691"/>
    </source>
</evidence>
<proteinExistence type="inferred from homology"/>
<evidence type="ECO:0000256" key="2">
    <source>
        <dbReference type="ARBA" id="ARBA00022630"/>
    </source>
</evidence>
<dbReference type="InterPro" id="IPR023753">
    <property type="entry name" value="FAD/NAD-binding_dom"/>
</dbReference>
<sequence length="466" mass="50470">MILDKYDYLVIGGGPGGTPVASALAEAGKQVLLVEKGAGLGGTCLFEGCIPSKIFRESARRLRELQESAEFGLCLPTRDVHIDWSAIQERKQSILHLRSIGAMQRIRQNPSLDVTLGSAMFLDSTHAHIIPVSDSPVDIEFRQAIIATGSRPFRPPIRGVDNRQVLDSGQILDINHIPKRLAIIGGGPIGVELGQVFNTFGSEVTIYEAGPHILSHVDQDLVEHLQQQMAADGIDIVENCHIKCISHTGSGVFVEYQVDDNPSVHRFADTVLLVTGRQPNTESLGLENTAIEQTPHGIQVNGQLQTKESNIFALGDVIGQPMFAHWATAQALSLAKNLMGHPTPFPDADYNTMVIFSEPELAMAGLTETQAQSRDIDYKVARYDYKQDARAQIANQARGQLKILYTSGGHRIIGIHILMEGAGDLMGEAALAVAQGITLEELANAIHPHPTLTESFAIAARTALRG</sequence>
<evidence type="ECO:0000256" key="7">
    <source>
        <dbReference type="ARBA" id="ARBA00023284"/>
    </source>
</evidence>
<dbReference type="GO" id="GO:0006103">
    <property type="term" value="P:2-oxoglutarate metabolic process"/>
    <property type="evidence" value="ECO:0007669"/>
    <property type="project" value="TreeGrafter"/>
</dbReference>